<gene>
    <name evidence="2" type="ORF">GCM10009765_46090</name>
</gene>
<organism evidence="2 3">
    <name type="scientific">Fodinicola feengrottensis</name>
    <dbReference type="NCBI Taxonomy" id="435914"/>
    <lineage>
        <taxon>Bacteria</taxon>
        <taxon>Bacillati</taxon>
        <taxon>Actinomycetota</taxon>
        <taxon>Actinomycetes</taxon>
        <taxon>Mycobacteriales</taxon>
        <taxon>Fodinicola</taxon>
    </lineage>
</organism>
<dbReference type="Pfam" id="PF04480">
    <property type="entry name" value="DUF559"/>
    <property type="match status" value="1"/>
</dbReference>
<accession>A0ABN2HPX1</accession>
<dbReference type="SUPFAM" id="SSF52980">
    <property type="entry name" value="Restriction endonuclease-like"/>
    <property type="match status" value="1"/>
</dbReference>
<comment type="caution">
    <text evidence="2">The sequence shown here is derived from an EMBL/GenBank/DDBJ whole genome shotgun (WGS) entry which is preliminary data.</text>
</comment>
<proteinExistence type="predicted"/>
<dbReference type="InterPro" id="IPR007569">
    <property type="entry name" value="DUF559"/>
</dbReference>
<keyword evidence="3" id="KW-1185">Reference proteome</keyword>
<reference evidence="2 3" key="1">
    <citation type="journal article" date="2019" name="Int. J. Syst. Evol. Microbiol.">
        <title>The Global Catalogue of Microorganisms (GCM) 10K type strain sequencing project: providing services to taxonomists for standard genome sequencing and annotation.</title>
        <authorList>
            <consortium name="The Broad Institute Genomics Platform"/>
            <consortium name="The Broad Institute Genome Sequencing Center for Infectious Disease"/>
            <person name="Wu L."/>
            <person name="Ma J."/>
        </authorList>
    </citation>
    <scope>NUCLEOTIDE SEQUENCE [LARGE SCALE GENOMIC DNA]</scope>
    <source>
        <strain evidence="2 3">JCM 14718</strain>
    </source>
</reference>
<dbReference type="RefSeq" id="WP_344312502.1">
    <property type="nucleotide sequence ID" value="NZ_BAAANY010000019.1"/>
</dbReference>
<dbReference type="EMBL" id="BAAANY010000019">
    <property type="protein sequence ID" value="GAA1691461.1"/>
    <property type="molecule type" value="Genomic_DNA"/>
</dbReference>
<name>A0ABN2HPX1_9ACTN</name>
<evidence type="ECO:0000313" key="3">
    <source>
        <dbReference type="Proteomes" id="UP001500618"/>
    </source>
</evidence>
<protein>
    <recommendedName>
        <fullName evidence="1">DUF559 domain-containing protein</fullName>
    </recommendedName>
</protein>
<sequence length="166" mass="19009">MSRTWFDLASRCLYYDHVALTDAILHRRLSTPEQLAFAIKAGRRGVKIARLSLLAADERAESPWETRTRMMLHAVGIMVTPQVVVRDVLGNVIARVDLALPEFKIAIEYDGEHHLGIAQQRADVDRARALERAGWLVLRFGVEDVRDNPRRMIAEIRAAITRRRSW</sequence>
<dbReference type="InterPro" id="IPR011335">
    <property type="entry name" value="Restrct_endonuc-II-like"/>
</dbReference>
<dbReference type="Gene3D" id="3.40.960.10">
    <property type="entry name" value="VSR Endonuclease"/>
    <property type="match status" value="1"/>
</dbReference>
<evidence type="ECO:0000259" key="1">
    <source>
        <dbReference type="Pfam" id="PF04480"/>
    </source>
</evidence>
<dbReference type="Proteomes" id="UP001500618">
    <property type="component" value="Unassembled WGS sequence"/>
</dbReference>
<feature type="domain" description="DUF559" evidence="1">
    <location>
        <begin position="96"/>
        <end position="160"/>
    </location>
</feature>
<evidence type="ECO:0000313" key="2">
    <source>
        <dbReference type="EMBL" id="GAA1691461.1"/>
    </source>
</evidence>